<evidence type="ECO:0000256" key="1">
    <source>
        <dbReference type="SAM" id="MobiDB-lite"/>
    </source>
</evidence>
<dbReference type="Proteomes" id="UP000053890">
    <property type="component" value="Unassembled WGS sequence"/>
</dbReference>
<feature type="compositionally biased region" description="Polar residues" evidence="1">
    <location>
        <begin position="58"/>
        <end position="69"/>
    </location>
</feature>
<dbReference type="RefSeq" id="XP_018271328.1">
    <property type="nucleotide sequence ID" value="XM_018416760.1"/>
</dbReference>
<dbReference type="EMBL" id="KQ474078">
    <property type="protein sequence ID" value="KPV75279.1"/>
    <property type="molecule type" value="Genomic_DNA"/>
</dbReference>
<feature type="compositionally biased region" description="Basic residues" evidence="1">
    <location>
        <begin position="129"/>
        <end position="149"/>
    </location>
</feature>
<reference evidence="2 3" key="1">
    <citation type="journal article" date="2015" name="Front. Microbiol.">
        <title>Genome sequence of the plant growth promoting endophytic yeast Rhodotorula graminis WP1.</title>
        <authorList>
            <person name="Firrincieli A."/>
            <person name="Otillar R."/>
            <person name="Salamov A."/>
            <person name="Schmutz J."/>
            <person name="Khan Z."/>
            <person name="Redman R.S."/>
            <person name="Fleck N.D."/>
            <person name="Lindquist E."/>
            <person name="Grigoriev I.V."/>
            <person name="Doty S.L."/>
        </authorList>
    </citation>
    <scope>NUCLEOTIDE SEQUENCE [LARGE SCALE GENOMIC DNA]</scope>
    <source>
        <strain evidence="2 3">WP1</strain>
    </source>
</reference>
<dbReference type="OMA" id="VARPCLC"/>
<evidence type="ECO:0000313" key="3">
    <source>
        <dbReference type="Proteomes" id="UP000053890"/>
    </source>
</evidence>
<evidence type="ECO:0000313" key="2">
    <source>
        <dbReference type="EMBL" id="KPV75279.1"/>
    </source>
</evidence>
<dbReference type="AlphaFoldDB" id="A0A194S431"/>
<proteinExistence type="predicted"/>
<gene>
    <name evidence="2" type="ORF">RHOBADRAFT_53275</name>
</gene>
<accession>A0A194S431</accession>
<keyword evidence="3" id="KW-1185">Reference proteome</keyword>
<feature type="compositionally biased region" description="Low complexity" evidence="1">
    <location>
        <begin position="81"/>
        <end position="100"/>
    </location>
</feature>
<feature type="compositionally biased region" description="Low complexity" evidence="1">
    <location>
        <begin position="27"/>
        <end position="52"/>
    </location>
</feature>
<name>A0A194S431_RHOGW</name>
<organism evidence="2 3">
    <name type="scientific">Rhodotorula graminis (strain WP1)</name>
    <dbReference type="NCBI Taxonomy" id="578459"/>
    <lineage>
        <taxon>Eukaryota</taxon>
        <taxon>Fungi</taxon>
        <taxon>Dikarya</taxon>
        <taxon>Basidiomycota</taxon>
        <taxon>Pucciniomycotina</taxon>
        <taxon>Microbotryomycetes</taxon>
        <taxon>Sporidiobolales</taxon>
        <taxon>Sporidiobolaceae</taxon>
        <taxon>Rhodotorula</taxon>
    </lineage>
</organism>
<feature type="region of interest" description="Disordered" evidence="1">
    <location>
        <begin position="27"/>
        <end position="149"/>
    </location>
</feature>
<sequence>MLGTTLLQTATKALRTPVARPCLCRSPLASTSSSSSPSSSSTLARLLSSSAPARHHLLSTSSPAPSRSPFTALHRALSPVSAPTTTVPSAGAAAPTTTSPLGQTRTFKMPRCVKRKTSPVARNGGAGKAARKHSARAAKRRRQRSKKIN</sequence>
<protein>
    <submittedName>
        <fullName evidence="2">Uncharacterized protein</fullName>
    </submittedName>
</protein>
<dbReference type="GeneID" id="28977208"/>